<gene>
    <name evidence="1" type="ORF">MG293_004876</name>
</gene>
<accession>A0AAD4UJ37</accession>
<dbReference type="EMBL" id="JAKZEL010000004">
    <property type="protein sequence ID" value="KAI4544610.1"/>
    <property type="molecule type" value="Genomic_DNA"/>
</dbReference>
<proteinExistence type="predicted"/>
<keyword evidence="2" id="KW-1185">Reference proteome</keyword>
<reference evidence="1" key="1">
    <citation type="submission" date="2022-03" db="EMBL/GenBank/DDBJ databases">
        <title>Genomic analyses of argali, domestic sheep and their hybrids provide insights into chromosomal evolution, heterosis and genetic basis of agronomic traits.</title>
        <authorList>
            <person name="Li M."/>
        </authorList>
    </citation>
    <scope>NUCLEOTIDE SEQUENCE</scope>
    <source>
        <strain evidence="1">CAU-MHL-2022a</strain>
        <tissue evidence="1">Skin</tissue>
    </source>
</reference>
<comment type="caution">
    <text evidence="1">The sequence shown here is derived from an EMBL/GenBank/DDBJ whole genome shotgun (WGS) entry which is preliminary data.</text>
</comment>
<sequence>MGNVRKAPNILAMLHDYHVSADCGAAHVQWRSIVFHSPATSSPMMCLASVFPCYQNFPLDLSIAILLCVLQCPVFTAGQAKPLLISESLIHLLGEAEDGSSSRGLASVEGCACREDASSESRGSAFAKLAPGGKMLQMPWEESATFTCRSFRKNPGESRGGKGSDLLA</sequence>
<dbReference type="AlphaFoldDB" id="A0AAD4UJ37"/>
<evidence type="ECO:0000313" key="2">
    <source>
        <dbReference type="Proteomes" id="UP001214576"/>
    </source>
</evidence>
<dbReference type="Proteomes" id="UP001214576">
    <property type="component" value="Unassembled WGS sequence"/>
</dbReference>
<name>A0AAD4UJ37_OVIAM</name>
<evidence type="ECO:0000313" key="1">
    <source>
        <dbReference type="EMBL" id="KAI4544610.1"/>
    </source>
</evidence>
<protein>
    <submittedName>
        <fullName evidence="1">Uncharacterized protein</fullName>
    </submittedName>
</protein>
<organism evidence="1 2">
    <name type="scientific">Ovis ammon polii</name>
    <dbReference type="NCBI Taxonomy" id="230172"/>
    <lineage>
        <taxon>Eukaryota</taxon>
        <taxon>Metazoa</taxon>
        <taxon>Chordata</taxon>
        <taxon>Craniata</taxon>
        <taxon>Vertebrata</taxon>
        <taxon>Euteleostomi</taxon>
        <taxon>Mammalia</taxon>
        <taxon>Eutheria</taxon>
        <taxon>Laurasiatheria</taxon>
        <taxon>Artiodactyla</taxon>
        <taxon>Ruminantia</taxon>
        <taxon>Pecora</taxon>
        <taxon>Bovidae</taxon>
        <taxon>Caprinae</taxon>
        <taxon>Ovis</taxon>
    </lineage>
</organism>